<accession>A0A3S4LNX2</accession>
<gene>
    <name evidence="1" type="ORF">NCTC9695_05679</name>
</gene>
<organism evidence="1 2">
    <name type="scientific">Chromobacterium violaceum</name>
    <dbReference type="NCBI Taxonomy" id="536"/>
    <lineage>
        <taxon>Bacteria</taxon>
        <taxon>Pseudomonadati</taxon>
        <taxon>Pseudomonadota</taxon>
        <taxon>Betaproteobacteria</taxon>
        <taxon>Neisseriales</taxon>
        <taxon>Chromobacteriaceae</taxon>
        <taxon>Chromobacterium</taxon>
    </lineage>
</organism>
<dbReference type="Proteomes" id="UP000275777">
    <property type="component" value="Chromosome"/>
</dbReference>
<reference evidence="1 2" key="1">
    <citation type="submission" date="2018-12" db="EMBL/GenBank/DDBJ databases">
        <authorList>
            <consortium name="Pathogen Informatics"/>
        </authorList>
    </citation>
    <scope>NUCLEOTIDE SEQUENCE [LARGE SCALE GENOMIC DNA]</scope>
    <source>
        <strain evidence="1 2">NCTC9695</strain>
    </source>
</reference>
<dbReference type="EMBL" id="LR134182">
    <property type="protein sequence ID" value="VEB45174.1"/>
    <property type="molecule type" value="Genomic_DNA"/>
</dbReference>
<proteinExistence type="predicted"/>
<sequence length="55" mass="6028">MVAESLADFFAEDNNERALDALLAELRPADEHAPSPRLRERLDDAALLARLAIPG</sequence>
<evidence type="ECO:0000313" key="2">
    <source>
        <dbReference type="Proteomes" id="UP000275777"/>
    </source>
</evidence>
<evidence type="ECO:0000313" key="1">
    <source>
        <dbReference type="EMBL" id="VEB45174.1"/>
    </source>
</evidence>
<name>A0A3S4LNX2_CHRVL</name>
<protein>
    <submittedName>
        <fullName evidence="1">Uncharacterized protein</fullName>
    </submittedName>
</protein>
<dbReference type="AlphaFoldDB" id="A0A3S4LNX2"/>